<proteinExistence type="predicted"/>
<feature type="compositionally biased region" description="Basic and acidic residues" evidence="2">
    <location>
        <begin position="294"/>
        <end position="303"/>
    </location>
</feature>
<name>A0ABQ5BCC3_9ASTR</name>
<protein>
    <submittedName>
        <fullName evidence="3">Uncharacterized protein</fullName>
    </submittedName>
</protein>
<keyword evidence="4" id="KW-1185">Reference proteome</keyword>
<dbReference type="EMBL" id="BQNB010013155">
    <property type="protein sequence ID" value="GJT12525.1"/>
    <property type="molecule type" value="Genomic_DNA"/>
</dbReference>
<evidence type="ECO:0000256" key="1">
    <source>
        <dbReference type="SAM" id="Coils"/>
    </source>
</evidence>
<organism evidence="3 4">
    <name type="scientific">Tanacetum coccineum</name>
    <dbReference type="NCBI Taxonomy" id="301880"/>
    <lineage>
        <taxon>Eukaryota</taxon>
        <taxon>Viridiplantae</taxon>
        <taxon>Streptophyta</taxon>
        <taxon>Embryophyta</taxon>
        <taxon>Tracheophyta</taxon>
        <taxon>Spermatophyta</taxon>
        <taxon>Magnoliopsida</taxon>
        <taxon>eudicotyledons</taxon>
        <taxon>Gunneridae</taxon>
        <taxon>Pentapetalae</taxon>
        <taxon>asterids</taxon>
        <taxon>campanulids</taxon>
        <taxon>Asterales</taxon>
        <taxon>Asteraceae</taxon>
        <taxon>Asteroideae</taxon>
        <taxon>Anthemideae</taxon>
        <taxon>Anthemidinae</taxon>
        <taxon>Tanacetum</taxon>
    </lineage>
</organism>
<reference evidence="3" key="1">
    <citation type="journal article" date="2022" name="Int. J. Mol. Sci.">
        <title>Draft Genome of Tanacetum Coccineum: Genomic Comparison of Closely Related Tanacetum-Family Plants.</title>
        <authorList>
            <person name="Yamashiro T."/>
            <person name="Shiraishi A."/>
            <person name="Nakayama K."/>
            <person name="Satake H."/>
        </authorList>
    </citation>
    <scope>NUCLEOTIDE SEQUENCE</scope>
</reference>
<feature type="compositionally biased region" description="Polar residues" evidence="2">
    <location>
        <begin position="77"/>
        <end position="86"/>
    </location>
</feature>
<reference evidence="3" key="2">
    <citation type="submission" date="2022-01" db="EMBL/GenBank/DDBJ databases">
        <authorList>
            <person name="Yamashiro T."/>
            <person name="Shiraishi A."/>
            <person name="Satake H."/>
            <person name="Nakayama K."/>
        </authorList>
    </citation>
    <scope>NUCLEOTIDE SEQUENCE</scope>
</reference>
<feature type="coiled-coil region" evidence="1">
    <location>
        <begin position="212"/>
        <end position="239"/>
    </location>
</feature>
<evidence type="ECO:0000256" key="2">
    <source>
        <dbReference type="SAM" id="MobiDB-lite"/>
    </source>
</evidence>
<sequence>MNYIMSYNDLKHEVLYLTSLGVTSEERAYPQLSSGMSAFNLNKPIFSASFIIHYEFASRCDASADSTAEADHGLSAPNDSIPQQQGMDERTKKTSFNHISVGEETSFIARQVKEEESSRTIKLEDLAKLVLNVQTSFKDLDSPKDDHVIVVDNIDEDEEDEVHTTTNDETEDTSAPKFLIFQLNELLVKSLQTKFSKILSAYDFSSSLPTELKDISSKFNELTEEVKGLKKQVYEFEIKLLGDLKEIPTKLEDFTKTVTDLTSQVAELKTLHPPKSSSQPEGDHIKKDKGKKAMYSEEVEKKSTNNGSNDDETHVIGSMVKSSSTKKLKKFDFITEDGRHIHLIEE</sequence>
<accession>A0ABQ5BCC3</accession>
<evidence type="ECO:0000313" key="3">
    <source>
        <dbReference type="EMBL" id="GJT12525.1"/>
    </source>
</evidence>
<comment type="caution">
    <text evidence="3">The sequence shown here is derived from an EMBL/GenBank/DDBJ whole genome shotgun (WGS) entry which is preliminary data.</text>
</comment>
<feature type="region of interest" description="Disordered" evidence="2">
    <location>
        <begin position="68"/>
        <end position="88"/>
    </location>
</feature>
<feature type="region of interest" description="Disordered" evidence="2">
    <location>
        <begin position="271"/>
        <end position="325"/>
    </location>
</feature>
<evidence type="ECO:0000313" key="4">
    <source>
        <dbReference type="Proteomes" id="UP001151760"/>
    </source>
</evidence>
<keyword evidence="1" id="KW-0175">Coiled coil</keyword>
<dbReference type="Proteomes" id="UP001151760">
    <property type="component" value="Unassembled WGS sequence"/>
</dbReference>
<gene>
    <name evidence="3" type="ORF">Tco_0859567</name>
</gene>